<sequence>MMTQTKITPDDIVSLISKISDVDKFIKKVEQRSSLQQARHLQRMIRAFAKKQLLNTPDKFSIPPIYRKIFGDDAAKYIVLKGGRGSGKTFAIICYMLEQSFEEKYRDSLFLILREIQNSIEDSVHAVVADLIKQAGLEPYFKVTNNKIINKLTNVEFAFTGLRSTGGKTAFSQVNKIKGKHKVRMVFMDESQDASQDSLDVLFPTVNRSGQVSFTAEYERLLRLAFGEEEVDVTEARFFFAMNPNFAEDPVITKVRAFGERAVIKHINIFDLPKRYQDAQLLEQAKDEEGEVTYAHVWLGEPSPKLSGYPFAETPVVEADEDDKPPPCVAFLDPSYKGGDYTSLSFIAQVRGFVFAWGFCFHQSWNAAIDQIAEKLNSFPYVEFYYEDNGVGTAPQDYFAVRGIDATPRTTLGNKHDRIFRVGAFLNLMNLRFVSTWSNQEWITHNKKFNKDAEYDDGPDSLTNAAVRGGVVSDKIKIRGRH</sequence>
<accession>A0AAU9PZK1</accession>
<evidence type="ECO:0000313" key="3">
    <source>
        <dbReference type="Proteomes" id="UP001295420"/>
    </source>
</evidence>
<organism evidence="2 3">
    <name type="scientific">Vibrio owensii</name>
    <dbReference type="NCBI Taxonomy" id="696485"/>
    <lineage>
        <taxon>Bacteria</taxon>
        <taxon>Pseudomonadati</taxon>
        <taxon>Pseudomonadota</taxon>
        <taxon>Gammaproteobacteria</taxon>
        <taxon>Vibrionales</taxon>
        <taxon>Vibrionaceae</taxon>
        <taxon>Vibrio</taxon>
    </lineage>
</organism>
<dbReference type="InterPro" id="IPR052380">
    <property type="entry name" value="Viral_DNA_packaging_terminase"/>
</dbReference>
<dbReference type="Proteomes" id="UP001295420">
    <property type="component" value="Unassembled WGS sequence"/>
</dbReference>
<dbReference type="PANTHER" id="PTHR39184">
    <property type="match status" value="1"/>
</dbReference>
<dbReference type="Pfam" id="PF04466">
    <property type="entry name" value="Terminase_3"/>
    <property type="match status" value="1"/>
</dbReference>
<dbReference type="Gene3D" id="3.30.420.240">
    <property type="match status" value="1"/>
</dbReference>
<dbReference type="AlphaFoldDB" id="A0AAU9PZK1"/>
<dbReference type="InterPro" id="IPR027417">
    <property type="entry name" value="P-loop_NTPase"/>
</dbReference>
<evidence type="ECO:0000313" key="2">
    <source>
        <dbReference type="EMBL" id="CAH1521296.1"/>
    </source>
</evidence>
<proteinExistence type="predicted"/>
<protein>
    <submittedName>
        <fullName evidence="2">Terminase_3 domain-containing protein</fullName>
    </submittedName>
</protein>
<dbReference type="RefSeq" id="WP_409929982.1">
    <property type="nucleotide sequence ID" value="NZ_CAKMTQ010000001.1"/>
</dbReference>
<gene>
    <name evidence="2" type="ORF">THF1D04_10749</name>
</gene>
<dbReference type="SUPFAM" id="SSF52540">
    <property type="entry name" value="P-loop containing nucleoside triphosphate hydrolases"/>
    <property type="match status" value="1"/>
</dbReference>
<evidence type="ECO:0000259" key="1">
    <source>
        <dbReference type="Pfam" id="PF04466"/>
    </source>
</evidence>
<name>A0AAU9PZK1_9VIBR</name>
<dbReference type="Gene3D" id="3.40.50.300">
    <property type="entry name" value="P-loop containing nucleotide triphosphate hydrolases"/>
    <property type="match status" value="1"/>
</dbReference>
<reference evidence="2" key="1">
    <citation type="submission" date="2022-01" db="EMBL/GenBank/DDBJ databases">
        <authorList>
            <person name="Lagorce A."/>
        </authorList>
    </citation>
    <scope>NUCLEOTIDE SEQUENCE</scope>
    <source>
        <strain evidence="2">Th15_F1_D04</strain>
    </source>
</reference>
<feature type="domain" description="Phage terminase large subunit N-terminal" evidence="1">
    <location>
        <begin position="76"/>
        <end position="207"/>
    </location>
</feature>
<dbReference type="EMBL" id="CAKMTQ010000001">
    <property type="protein sequence ID" value="CAH1521296.1"/>
    <property type="molecule type" value="Genomic_DNA"/>
</dbReference>
<dbReference type="InterPro" id="IPR035412">
    <property type="entry name" value="Terminase_L_N"/>
</dbReference>
<dbReference type="PANTHER" id="PTHR39184:SF1">
    <property type="entry name" value="PBSX PHAGE TERMINASE LARGE SUBUNIT"/>
    <property type="match status" value="1"/>
</dbReference>
<comment type="caution">
    <text evidence="2">The sequence shown here is derived from an EMBL/GenBank/DDBJ whole genome shotgun (WGS) entry which is preliminary data.</text>
</comment>